<sequence>MPRANFERWAISDDYNTLRGRVMRGARLAGLSDERVEDLALAVHEAVVNVVEHGGGRGELTMWQDGTDLVIEVSDEKGELTTAHVRAEPPPPPSKGGGRGLWLIHQICDEVVISRRAGRSTVRMRARTRVV</sequence>
<evidence type="ECO:0000313" key="4">
    <source>
        <dbReference type="Proteomes" id="UP000308705"/>
    </source>
</evidence>
<dbReference type="Pfam" id="PF13581">
    <property type="entry name" value="HATPase_c_2"/>
    <property type="match status" value="1"/>
</dbReference>
<dbReference type="SUPFAM" id="SSF55874">
    <property type="entry name" value="ATPase domain of HSP90 chaperone/DNA topoisomerase II/histidine kinase"/>
    <property type="match status" value="1"/>
</dbReference>
<proteinExistence type="predicted"/>
<keyword evidence="1" id="KW-0418">Kinase</keyword>
<dbReference type="RefSeq" id="WP_137247968.1">
    <property type="nucleotide sequence ID" value="NZ_SZQA01000014.1"/>
</dbReference>
<feature type="domain" description="Histidine kinase/HSP90-like ATPase" evidence="2">
    <location>
        <begin position="15"/>
        <end position="125"/>
    </location>
</feature>
<name>A0A4U3MG86_9ACTN</name>
<dbReference type="Proteomes" id="UP000308705">
    <property type="component" value="Unassembled WGS sequence"/>
</dbReference>
<protein>
    <submittedName>
        <fullName evidence="3">ATP-binding protein</fullName>
    </submittedName>
</protein>
<gene>
    <name evidence="3" type="ORF">FDA94_16650</name>
</gene>
<dbReference type="GO" id="GO:0004674">
    <property type="term" value="F:protein serine/threonine kinase activity"/>
    <property type="evidence" value="ECO:0007669"/>
    <property type="project" value="UniProtKB-KW"/>
</dbReference>
<keyword evidence="3" id="KW-0067">ATP-binding</keyword>
<evidence type="ECO:0000256" key="1">
    <source>
        <dbReference type="ARBA" id="ARBA00022527"/>
    </source>
</evidence>
<comment type="caution">
    <text evidence="3">The sequence shown here is derived from an EMBL/GenBank/DDBJ whole genome shotgun (WGS) entry which is preliminary data.</text>
</comment>
<dbReference type="PANTHER" id="PTHR35526:SF3">
    <property type="entry name" value="ANTI-SIGMA-F FACTOR RSBW"/>
    <property type="match status" value="1"/>
</dbReference>
<dbReference type="PANTHER" id="PTHR35526">
    <property type="entry name" value="ANTI-SIGMA-F FACTOR RSBW-RELATED"/>
    <property type="match status" value="1"/>
</dbReference>
<organism evidence="3 4">
    <name type="scientific">Herbidospora galbida</name>
    <dbReference type="NCBI Taxonomy" id="2575442"/>
    <lineage>
        <taxon>Bacteria</taxon>
        <taxon>Bacillati</taxon>
        <taxon>Actinomycetota</taxon>
        <taxon>Actinomycetes</taxon>
        <taxon>Streptosporangiales</taxon>
        <taxon>Streptosporangiaceae</taxon>
        <taxon>Herbidospora</taxon>
    </lineage>
</organism>
<dbReference type="Gene3D" id="3.30.565.10">
    <property type="entry name" value="Histidine kinase-like ATPase, C-terminal domain"/>
    <property type="match status" value="1"/>
</dbReference>
<evidence type="ECO:0000313" key="3">
    <source>
        <dbReference type="EMBL" id="TKK87800.1"/>
    </source>
</evidence>
<dbReference type="AlphaFoldDB" id="A0A4U3MG86"/>
<reference evidence="3 4" key="1">
    <citation type="submission" date="2019-04" db="EMBL/GenBank/DDBJ databases">
        <title>Herbidospora sp. NEAU-GS14.nov., a novel actinomycete isolated from soil.</title>
        <authorList>
            <person name="Han L."/>
        </authorList>
    </citation>
    <scope>NUCLEOTIDE SEQUENCE [LARGE SCALE GENOMIC DNA]</scope>
    <source>
        <strain evidence="3 4">NEAU-GS14</strain>
    </source>
</reference>
<dbReference type="EMBL" id="SZQA01000014">
    <property type="protein sequence ID" value="TKK87800.1"/>
    <property type="molecule type" value="Genomic_DNA"/>
</dbReference>
<dbReference type="OrthoDB" id="3748385at2"/>
<dbReference type="GO" id="GO:0005524">
    <property type="term" value="F:ATP binding"/>
    <property type="evidence" value="ECO:0007669"/>
    <property type="project" value="UniProtKB-KW"/>
</dbReference>
<accession>A0A4U3MG86</accession>
<evidence type="ECO:0000259" key="2">
    <source>
        <dbReference type="Pfam" id="PF13581"/>
    </source>
</evidence>
<dbReference type="InterPro" id="IPR036890">
    <property type="entry name" value="HATPase_C_sf"/>
</dbReference>
<keyword evidence="4" id="KW-1185">Reference proteome</keyword>
<dbReference type="InterPro" id="IPR003594">
    <property type="entry name" value="HATPase_dom"/>
</dbReference>
<keyword evidence="1" id="KW-0808">Transferase</keyword>
<keyword evidence="3" id="KW-0547">Nucleotide-binding</keyword>
<keyword evidence="1" id="KW-0723">Serine/threonine-protein kinase</keyword>
<dbReference type="InterPro" id="IPR050267">
    <property type="entry name" value="Anti-sigma-factor_SerPK"/>
</dbReference>
<dbReference type="CDD" id="cd16936">
    <property type="entry name" value="HATPase_RsbW-like"/>
    <property type="match status" value="1"/>
</dbReference>